<evidence type="ECO:0000313" key="2">
    <source>
        <dbReference type="Proteomes" id="UP000178744"/>
    </source>
</evidence>
<organism evidence="1 2">
    <name type="scientific">Candidatus Colwellbacteria bacterium RIFCSPLOWO2_01_FULL_48_10</name>
    <dbReference type="NCBI Taxonomy" id="1797690"/>
    <lineage>
        <taxon>Bacteria</taxon>
        <taxon>Candidatus Colwelliibacteriota</taxon>
    </lineage>
</organism>
<name>A0A1G1Z5J8_9BACT</name>
<dbReference type="EMBL" id="MHIY01000015">
    <property type="protein sequence ID" value="OGY59804.1"/>
    <property type="molecule type" value="Genomic_DNA"/>
</dbReference>
<comment type="caution">
    <text evidence="1">The sequence shown here is derived from an EMBL/GenBank/DDBJ whole genome shotgun (WGS) entry which is preliminary data.</text>
</comment>
<proteinExistence type="predicted"/>
<dbReference type="AlphaFoldDB" id="A0A1G1Z5J8"/>
<accession>A0A1G1Z5J8</accession>
<reference evidence="1 2" key="1">
    <citation type="journal article" date="2016" name="Nat. Commun.">
        <title>Thousands of microbial genomes shed light on interconnected biogeochemical processes in an aquifer system.</title>
        <authorList>
            <person name="Anantharaman K."/>
            <person name="Brown C.T."/>
            <person name="Hug L.A."/>
            <person name="Sharon I."/>
            <person name="Castelle C.J."/>
            <person name="Probst A.J."/>
            <person name="Thomas B.C."/>
            <person name="Singh A."/>
            <person name="Wilkins M.J."/>
            <person name="Karaoz U."/>
            <person name="Brodie E.L."/>
            <person name="Williams K.H."/>
            <person name="Hubbard S.S."/>
            <person name="Banfield J.F."/>
        </authorList>
    </citation>
    <scope>NUCLEOTIDE SEQUENCE [LARGE SCALE GENOMIC DNA]</scope>
</reference>
<evidence type="ECO:0000313" key="1">
    <source>
        <dbReference type="EMBL" id="OGY59804.1"/>
    </source>
</evidence>
<protein>
    <submittedName>
        <fullName evidence="1">Uncharacterized protein</fullName>
    </submittedName>
</protein>
<sequence length="106" mass="11163">MRKIALLDASKALEKVGDGGCCAEPPEDQASLPAALQDDQVIEERARARIASPLLESAAGHARLPDPPAAPGKLAFEILADFGLEVVFVHEATPIKVLLTDIIIAN</sequence>
<dbReference type="Proteomes" id="UP000178744">
    <property type="component" value="Unassembled WGS sequence"/>
</dbReference>
<gene>
    <name evidence="1" type="ORF">A3B23_02850</name>
</gene>
<dbReference type="STRING" id="1797690.A3B23_02850"/>